<proteinExistence type="predicted"/>
<dbReference type="PANTHER" id="PTHR10579:SF43">
    <property type="entry name" value="ZINC FINGER (C3HC4-TYPE RING FINGER) FAMILY PROTEIN"/>
    <property type="match status" value="1"/>
</dbReference>
<feature type="region of interest" description="Disordered" evidence="1">
    <location>
        <begin position="48"/>
        <end position="85"/>
    </location>
</feature>
<sequence length="359" mass="39658">MMIKPPRFLVQAILFFYLLLIAVLSLASASDGEHTELFALPPLPHFEVEQQPDTTPAQQQPVRDASSSLAPPRQTPSKPIAPSMPGLDIVLVMDSSGSMKKNDPNDLRKPAAKLLLSLLGKDDRASIVSFSDHGYPVAYLTQTNGRLNNKLLFEAVEKVSNKGAYTNLAGAIEAATRVYEQDWDSERKHVVVLMSDGKMDLASAALDKQATAELVTTLLPVLKENKIQVHTIAFTDNSDMRLLQAIANLTDGHFNIARTDKDLHRVFASIFEQSKEPDILPMQGGRFSVDRNVREMTIIANKSSLNTQVSLTLPSGRVLDSDAAFDDIKWLVSDQFDLITIQNPEPGEWRMLPEGEANR</sequence>
<dbReference type="Pfam" id="PF00092">
    <property type="entry name" value="VWA"/>
    <property type="match status" value="1"/>
</dbReference>
<dbReference type="AlphaFoldDB" id="A0A3B0ZJ88"/>
<dbReference type="EMBL" id="UOFP01000183">
    <property type="protein sequence ID" value="VAW87412.1"/>
    <property type="molecule type" value="Genomic_DNA"/>
</dbReference>
<feature type="non-terminal residue" evidence="3">
    <location>
        <position position="359"/>
    </location>
</feature>
<name>A0A3B0ZJ88_9ZZZZ</name>
<dbReference type="CDD" id="cd00198">
    <property type="entry name" value="vWFA"/>
    <property type="match status" value="1"/>
</dbReference>
<dbReference type="SMART" id="SM00327">
    <property type="entry name" value="VWA"/>
    <property type="match status" value="1"/>
</dbReference>
<dbReference type="PROSITE" id="PS50234">
    <property type="entry name" value="VWFA"/>
    <property type="match status" value="1"/>
</dbReference>
<protein>
    <recommendedName>
        <fullName evidence="2">VWFA domain-containing protein</fullName>
    </recommendedName>
</protein>
<evidence type="ECO:0000259" key="2">
    <source>
        <dbReference type="PROSITE" id="PS50234"/>
    </source>
</evidence>
<evidence type="ECO:0000256" key="1">
    <source>
        <dbReference type="SAM" id="MobiDB-lite"/>
    </source>
</evidence>
<reference evidence="3" key="1">
    <citation type="submission" date="2018-06" db="EMBL/GenBank/DDBJ databases">
        <authorList>
            <person name="Zhirakovskaya E."/>
        </authorList>
    </citation>
    <scope>NUCLEOTIDE SEQUENCE</scope>
</reference>
<dbReference type="InterPro" id="IPR051266">
    <property type="entry name" value="CLCR"/>
</dbReference>
<dbReference type="InterPro" id="IPR036465">
    <property type="entry name" value="vWFA_dom_sf"/>
</dbReference>
<feature type="compositionally biased region" description="Low complexity" evidence="1">
    <location>
        <begin position="51"/>
        <end position="61"/>
    </location>
</feature>
<feature type="domain" description="VWFA" evidence="2">
    <location>
        <begin position="88"/>
        <end position="270"/>
    </location>
</feature>
<dbReference type="InterPro" id="IPR002035">
    <property type="entry name" value="VWF_A"/>
</dbReference>
<dbReference type="SUPFAM" id="SSF53300">
    <property type="entry name" value="vWA-like"/>
    <property type="match status" value="1"/>
</dbReference>
<gene>
    <name evidence="3" type="ORF">MNBD_GAMMA18-79</name>
</gene>
<dbReference type="Gene3D" id="3.40.50.410">
    <property type="entry name" value="von Willebrand factor, type A domain"/>
    <property type="match status" value="1"/>
</dbReference>
<evidence type="ECO:0000313" key="3">
    <source>
        <dbReference type="EMBL" id="VAW87412.1"/>
    </source>
</evidence>
<dbReference type="PANTHER" id="PTHR10579">
    <property type="entry name" value="CALCIUM-ACTIVATED CHLORIDE CHANNEL REGULATOR"/>
    <property type="match status" value="1"/>
</dbReference>
<accession>A0A3B0ZJ88</accession>
<organism evidence="3">
    <name type="scientific">hydrothermal vent metagenome</name>
    <dbReference type="NCBI Taxonomy" id="652676"/>
    <lineage>
        <taxon>unclassified sequences</taxon>
        <taxon>metagenomes</taxon>
        <taxon>ecological metagenomes</taxon>
    </lineage>
</organism>